<reference evidence="1" key="1">
    <citation type="submission" date="2020-06" db="EMBL/GenBank/DDBJ databases">
        <authorList>
            <person name="Li T."/>
            <person name="Hu X."/>
            <person name="Zhang T."/>
            <person name="Song X."/>
            <person name="Zhang H."/>
            <person name="Dai N."/>
            <person name="Sheng W."/>
            <person name="Hou X."/>
            <person name="Wei L."/>
        </authorList>
    </citation>
    <scope>NUCLEOTIDE SEQUENCE</scope>
    <source>
        <strain evidence="1">G01</strain>
        <tissue evidence="1">Leaf</tissue>
    </source>
</reference>
<comment type="caution">
    <text evidence="1">The sequence shown here is derived from an EMBL/GenBank/DDBJ whole genome shotgun (WGS) entry which is preliminary data.</text>
</comment>
<protein>
    <submittedName>
        <fullName evidence="1">Uncharacterized protein</fullName>
    </submittedName>
</protein>
<evidence type="ECO:0000313" key="1">
    <source>
        <dbReference type="EMBL" id="KAL0339313.1"/>
    </source>
</evidence>
<proteinExistence type="predicted"/>
<reference evidence="1" key="2">
    <citation type="journal article" date="2024" name="Plant">
        <title>Genomic evolution and insights into agronomic trait innovations of Sesamum species.</title>
        <authorList>
            <person name="Miao H."/>
            <person name="Wang L."/>
            <person name="Qu L."/>
            <person name="Liu H."/>
            <person name="Sun Y."/>
            <person name="Le M."/>
            <person name="Wang Q."/>
            <person name="Wei S."/>
            <person name="Zheng Y."/>
            <person name="Lin W."/>
            <person name="Duan Y."/>
            <person name="Cao H."/>
            <person name="Xiong S."/>
            <person name="Wang X."/>
            <person name="Wei L."/>
            <person name="Li C."/>
            <person name="Ma Q."/>
            <person name="Ju M."/>
            <person name="Zhao R."/>
            <person name="Li G."/>
            <person name="Mu C."/>
            <person name="Tian Q."/>
            <person name="Mei H."/>
            <person name="Zhang T."/>
            <person name="Gao T."/>
            <person name="Zhang H."/>
        </authorList>
    </citation>
    <scope>NUCLEOTIDE SEQUENCE</scope>
    <source>
        <strain evidence="1">G01</strain>
    </source>
</reference>
<dbReference type="EMBL" id="JACGWK010000008">
    <property type="protein sequence ID" value="KAL0339313.1"/>
    <property type="molecule type" value="Genomic_DNA"/>
</dbReference>
<name>A0AAW2N880_9LAMI</name>
<gene>
    <name evidence="1" type="ORF">Sangu_1453400</name>
</gene>
<dbReference type="AlphaFoldDB" id="A0AAW2N880"/>
<organism evidence="1">
    <name type="scientific">Sesamum angustifolium</name>
    <dbReference type="NCBI Taxonomy" id="2727405"/>
    <lineage>
        <taxon>Eukaryota</taxon>
        <taxon>Viridiplantae</taxon>
        <taxon>Streptophyta</taxon>
        <taxon>Embryophyta</taxon>
        <taxon>Tracheophyta</taxon>
        <taxon>Spermatophyta</taxon>
        <taxon>Magnoliopsida</taxon>
        <taxon>eudicotyledons</taxon>
        <taxon>Gunneridae</taxon>
        <taxon>Pentapetalae</taxon>
        <taxon>asterids</taxon>
        <taxon>lamiids</taxon>
        <taxon>Lamiales</taxon>
        <taxon>Pedaliaceae</taxon>
        <taxon>Sesamum</taxon>
    </lineage>
</organism>
<accession>A0AAW2N880</accession>
<sequence length="141" mass="15799">MEPTKRTKIVCFVVVDMPSAYSLILGRPTLNTFQAVISTCHTKLKFPIRDNVGEIKGDQYMARKCYVEARKCSINEMKVDLPSKENSKNSIPHDDQKGAIPAHVQPGKQLLSIQLVFGEPNKITIGSQDPILARQLTMFLQ</sequence>